<dbReference type="EMBL" id="MHJG01000021">
    <property type="protein sequence ID" value="OGY63534.1"/>
    <property type="molecule type" value="Genomic_DNA"/>
</dbReference>
<protein>
    <recommendedName>
        <fullName evidence="4">Glycosyltransferase RgtA/B/C/D-like domain-containing protein</fullName>
    </recommendedName>
</protein>
<feature type="transmembrane region" description="Helical" evidence="1">
    <location>
        <begin position="12"/>
        <end position="33"/>
    </location>
</feature>
<keyword evidence="1" id="KW-0812">Transmembrane</keyword>
<keyword evidence="1" id="KW-0472">Membrane</keyword>
<dbReference type="STRING" id="1798404.A3B92_01620"/>
<evidence type="ECO:0008006" key="4">
    <source>
        <dbReference type="Google" id="ProtNLM"/>
    </source>
</evidence>
<name>A0A1G1ZG70_9BACT</name>
<feature type="transmembrane region" description="Helical" evidence="1">
    <location>
        <begin position="109"/>
        <end position="127"/>
    </location>
</feature>
<feature type="transmembrane region" description="Helical" evidence="1">
    <location>
        <begin position="255"/>
        <end position="277"/>
    </location>
</feature>
<proteinExistence type="predicted"/>
<organism evidence="2 3">
    <name type="scientific">Candidatus Harrisonbacteria bacterium RIFCSPHIGHO2_02_FULL_42_16</name>
    <dbReference type="NCBI Taxonomy" id="1798404"/>
    <lineage>
        <taxon>Bacteria</taxon>
        <taxon>Candidatus Harrisoniibacteriota</taxon>
    </lineage>
</organism>
<reference evidence="2 3" key="1">
    <citation type="journal article" date="2016" name="Nat. Commun.">
        <title>Thousands of microbial genomes shed light on interconnected biogeochemical processes in an aquifer system.</title>
        <authorList>
            <person name="Anantharaman K."/>
            <person name="Brown C.T."/>
            <person name="Hug L.A."/>
            <person name="Sharon I."/>
            <person name="Castelle C.J."/>
            <person name="Probst A.J."/>
            <person name="Thomas B.C."/>
            <person name="Singh A."/>
            <person name="Wilkins M.J."/>
            <person name="Karaoz U."/>
            <person name="Brodie E.L."/>
            <person name="Williams K.H."/>
            <person name="Hubbard S.S."/>
            <person name="Banfield J.F."/>
        </authorList>
    </citation>
    <scope>NUCLEOTIDE SEQUENCE [LARGE SCALE GENOMIC DNA]</scope>
</reference>
<dbReference type="Proteomes" id="UP000177960">
    <property type="component" value="Unassembled WGS sequence"/>
</dbReference>
<keyword evidence="1" id="KW-1133">Transmembrane helix</keyword>
<evidence type="ECO:0000313" key="2">
    <source>
        <dbReference type="EMBL" id="OGY63534.1"/>
    </source>
</evidence>
<feature type="transmembrane region" description="Helical" evidence="1">
    <location>
        <begin position="298"/>
        <end position="316"/>
    </location>
</feature>
<feature type="transmembrane region" description="Helical" evidence="1">
    <location>
        <begin position="210"/>
        <end position="243"/>
    </location>
</feature>
<accession>A0A1G1ZG70</accession>
<feature type="transmembrane region" description="Helical" evidence="1">
    <location>
        <begin position="178"/>
        <end position="198"/>
    </location>
</feature>
<feature type="transmembrane region" description="Helical" evidence="1">
    <location>
        <begin position="134"/>
        <end position="158"/>
    </location>
</feature>
<evidence type="ECO:0000313" key="3">
    <source>
        <dbReference type="Proteomes" id="UP000177960"/>
    </source>
</evidence>
<feature type="transmembrane region" description="Helical" evidence="1">
    <location>
        <begin position="378"/>
        <end position="399"/>
    </location>
</feature>
<gene>
    <name evidence="2" type="ORF">A3B92_01620</name>
</gene>
<feature type="transmembrane region" description="Helical" evidence="1">
    <location>
        <begin position="322"/>
        <end position="341"/>
    </location>
</feature>
<comment type="caution">
    <text evidence="2">The sequence shown here is derived from an EMBL/GenBank/DDBJ whole genome shotgun (WGS) entry which is preliminary data.</text>
</comment>
<sequence length="577" mass="66784">MLNSMNSWEKYAVVLLSIAIGVLIIAPAAYFRYWDGGYKGADFFGSGNEDFYLAQIQEIYDGHWSLGNVYLAEGKNDPYVQQPLPAMMVAFLGKILGVSSRDINLLTKFLFPAILTVIAYLFFSNVFGRKDIAIVMTGFVMLVQASWIFLNPSAWLPFFLKGEFVGVNHNFISYARPINPQISSLFFFGYLLCAWKFLFGQLSQKSEKIYGIAGAIIWGLSFYVYFFTFSFLSVLNGVLLLWFGYAKDWRQLKKMLLVSAGASLLALPYLLHLLKMMQSPWYIQLTRRLGMADTRQFIFSRVWWGVTALFLLLYWGSREVKIFILAFLATAFIVTNQQMLTGKTLSLPAHYHWYYIAPIGGAILIYLFFSYFEKIVPLWASRAAMILLLGLFFYAGILYQKTSYLLGKEWAISSQRYAPVFSWLEQNISKESSIFANQDLSNLIPDYTRHNVYRGTGDTLISEERLKHPLYIYFYLNGVTKDSAGDYFYNNRNPIGAEIFGQYYRQKNGCYGCFSDDILNTWISEYQSFLEKDFVTELKKYPADYVIWDKAQNPEWRLDRFFTDKTYEVDNLVIFKI</sequence>
<feature type="transmembrane region" description="Helical" evidence="1">
    <location>
        <begin position="353"/>
        <end position="372"/>
    </location>
</feature>
<evidence type="ECO:0000256" key="1">
    <source>
        <dbReference type="SAM" id="Phobius"/>
    </source>
</evidence>
<dbReference type="AlphaFoldDB" id="A0A1G1ZG70"/>